<feature type="transmembrane region" description="Helical" evidence="8">
    <location>
        <begin position="173"/>
        <end position="198"/>
    </location>
</feature>
<dbReference type="RefSeq" id="WP_092410301.1">
    <property type="nucleotide sequence ID" value="NZ_FOVF01000035.1"/>
</dbReference>
<dbReference type="OrthoDB" id="9775035at2"/>
<evidence type="ECO:0000256" key="8">
    <source>
        <dbReference type="SAM" id="Phobius"/>
    </source>
</evidence>
<evidence type="ECO:0000256" key="5">
    <source>
        <dbReference type="ARBA" id="ARBA00022692"/>
    </source>
</evidence>
<keyword evidence="3" id="KW-0328">Glycosyltransferase</keyword>
<evidence type="ECO:0000256" key="6">
    <source>
        <dbReference type="ARBA" id="ARBA00022989"/>
    </source>
</evidence>
<reference evidence="10 11" key="1">
    <citation type="submission" date="2016-10" db="EMBL/GenBank/DDBJ databases">
        <authorList>
            <person name="de Groot N.N."/>
        </authorList>
    </citation>
    <scope>NUCLEOTIDE SEQUENCE [LARGE SCALE GENOMIC DNA]</scope>
    <source>
        <strain evidence="10 11">CGMCC 1.7659</strain>
    </source>
</reference>
<dbReference type="GO" id="GO:0016763">
    <property type="term" value="F:pentosyltransferase activity"/>
    <property type="evidence" value="ECO:0007669"/>
    <property type="project" value="TreeGrafter"/>
</dbReference>
<dbReference type="AlphaFoldDB" id="A0A1I5AC24"/>
<keyword evidence="6 8" id="KW-1133">Transmembrane helix</keyword>
<dbReference type="PANTHER" id="PTHR33908">
    <property type="entry name" value="MANNOSYLTRANSFERASE YKCB-RELATED"/>
    <property type="match status" value="1"/>
</dbReference>
<feature type="domain" description="Glycosyltransferase RgtA/B/C/D-like" evidence="9">
    <location>
        <begin position="72"/>
        <end position="232"/>
    </location>
</feature>
<dbReference type="Pfam" id="PF13231">
    <property type="entry name" value="PMT_2"/>
    <property type="match status" value="1"/>
</dbReference>
<keyword evidence="4 10" id="KW-0808">Transferase</keyword>
<dbReference type="Proteomes" id="UP000198575">
    <property type="component" value="Unassembled WGS sequence"/>
</dbReference>
<evidence type="ECO:0000256" key="4">
    <source>
        <dbReference type="ARBA" id="ARBA00022679"/>
    </source>
</evidence>
<keyword evidence="2" id="KW-1003">Cell membrane</keyword>
<name>A0A1I5AC24_9GAMM</name>
<feature type="transmembrane region" description="Helical" evidence="8">
    <location>
        <begin position="336"/>
        <end position="357"/>
    </location>
</feature>
<feature type="transmembrane region" description="Helical" evidence="8">
    <location>
        <begin position="404"/>
        <end position="426"/>
    </location>
</feature>
<dbReference type="GO" id="GO:0010041">
    <property type="term" value="P:response to iron(III) ion"/>
    <property type="evidence" value="ECO:0007669"/>
    <property type="project" value="TreeGrafter"/>
</dbReference>
<keyword evidence="11" id="KW-1185">Reference proteome</keyword>
<evidence type="ECO:0000313" key="10">
    <source>
        <dbReference type="EMBL" id="SFN60017.1"/>
    </source>
</evidence>
<dbReference type="GO" id="GO:0005886">
    <property type="term" value="C:plasma membrane"/>
    <property type="evidence" value="ECO:0007669"/>
    <property type="project" value="UniProtKB-SubCell"/>
</dbReference>
<evidence type="ECO:0000259" key="9">
    <source>
        <dbReference type="Pfam" id="PF13231"/>
    </source>
</evidence>
<feature type="transmembrane region" description="Helical" evidence="8">
    <location>
        <begin position="364"/>
        <end position="384"/>
    </location>
</feature>
<dbReference type="STRING" id="578942.SAMN05216289_13512"/>
<feature type="transmembrane region" description="Helical" evidence="8">
    <location>
        <begin position="311"/>
        <end position="330"/>
    </location>
</feature>
<dbReference type="InterPro" id="IPR038731">
    <property type="entry name" value="RgtA/B/C-like"/>
</dbReference>
<keyword evidence="7 8" id="KW-0472">Membrane</keyword>
<keyword evidence="5 8" id="KW-0812">Transmembrane</keyword>
<gene>
    <name evidence="10" type="ORF">SAMN05216289_13512</name>
</gene>
<dbReference type="EMBL" id="FOVF01000035">
    <property type="protein sequence ID" value="SFN60017.1"/>
    <property type="molecule type" value="Genomic_DNA"/>
</dbReference>
<dbReference type="GO" id="GO:0009103">
    <property type="term" value="P:lipopolysaccharide biosynthetic process"/>
    <property type="evidence" value="ECO:0007669"/>
    <property type="project" value="TreeGrafter"/>
</dbReference>
<accession>A0A1I5AC24</accession>
<comment type="subcellular location">
    <subcellularLocation>
        <location evidence="1">Cell membrane</location>
        <topology evidence="1">Multi-pass membrane protein</topology>
    </subcellularLocation>
</comment>
<dbReference type="InterPro" id="IPR050297">
    <property type="entry name" value="LipidA_mod_glycosyltrf_83"/>
</dbReference>
<feature type="transmembrane region" description="Helical" evidence="8">
    <location>
        <begin position="218"/>
        <end position="241"/>
    </location>
</feature>
<sequence>MSLPDPTAFVRTPAERRQLWLFLLIALVVIGAGIGLRDPWPSDEPRFTLVAKHMVESGEWLITHRGSELYSDKPPMFMVLQAAAYTLTGAWRVAFLLPSLLAALGTLFLIYDMGRRLWNHRTGLWAAIAVLATIQFVYQSKRAQIDPLVTFFITLANYGLLRHFLLGPDWRSYWLGCFAAGLGVITKGVGVLALLMFVPYLFARWRQWNELPKFHGGVWRWLAGAIALLVAIALWIVPMVLTVRSNGSPEYRAYLEDILFRQTAARYTDSWDHHQPPWYFLGVIVFSWLPLTFALVAVVPRWLERIRARDARFLLPLAWVVLIILFFSIPSGKRDVYILPALPWVALMAAPYLDALVQRRGFRWTLFGFTALLAILFLGLGIGARCGWIARANDLVVARGLGDAGAQLWNFLIAIGALAALAALVFRVRRSALGLGITLAGMWLLWGFWAYPILNDANSAAKVMRKAGEIAGPEGEIGLVGWKEQNLLLADRAVTEFGFLKPKSEQLADAIRWQEAAPQRRWIFILDNLMAPCVDPARSVVVGHANRRAWQMFRSDAVREECRGGRVPAGKPESPDDANAE</sequence>
<proteinExistence type="predicted"/>
<evidence type="ECO:0000256" key="3">
    <source>
        <dbReference type="ARBA" id="ARBA00022676"/>
    </source>
</evidence>
<evidence type="ECO:0000256" key="2">
    <source>
        <dbReference type="ARBA" id="ARBA00022475"/>
    </source>
</evidence>
<feature type="transmembrane region" description="Helical" evidence="8">
    <location>
        <begin position="278"/>
        <end position="299"/>
    </location>
</feature>
<feature type="transmembrane region" description="Helical" evidence="8">
    <location>
        <begin position="19"/>
        <end position="36"/>
    </location>
</feature>
<evidence type="ECO:0000313" key="11">
    <source>
        <dbReference type="Proteomes" id="UP000198575"/>
    </source>
</evidence>
<evidence type="ECO:0000256" key="7">
    <source>
        <dbReference type="ARBA" id="ARBA00023136"/>
    </source>
</evidence>
<dbReference type="PANTHER" id="PTHR33908:SF3">
    <property type="entry name" value="UNDECAPRENYL PHOSPHATE-ALPHA-4-AMINO-4-DEOXY-L-ARABINOSE ARABINOSYL TRANSFERASE"/>
    <property type="match status" value="1"/>
</dbReference>
<feature type="transmembrane region" description="Helical" evidence="8">
    <location>
        <begin position="90"/>
        <end position="110"/>
    </location>
</feature>
<evidence type="ECO:0000256" key="1">
    <source>
        <dbReference type="ARBA" id="ARBA00004651"/>
    </source>
</evidence>
<organism evidence="10 11">
    <name type="scientific">Dokdonella immobilis</name>
    <dbReference type="NCBI Taxonomy" id="578942"/>
    <lineage>
        <taxon>Bacteria</taxon>
        <taxon>Pseudomonadati</taxon>
        <taxon>Pseudomonadota</taxon>
        <taxon>Gammaproteobacteria</taxon>
        <taxon>Lysobacterales</taxon>
        <taxon>Rhodanobacteraceae</taxon>
        <taxon>Dokdonella</taxon>
    </lineage>
</organism>
<feature type="transmembrane region" description="Helical" evidence="8">
    <location>
        <begin position="433"/>
        <end position="454"/>
    </location>
</feature>
<protein>
    <submittedName>
        <fullName evidence="10">4-amino-4-deoxy-L-arabinose transferase</fullName>
    </submittedName>
</protein>